<dbReference type="PROSITE" id="PS50222">
    <property type="entry name" value="EF_HAND_2"/>
    <property type="match status" value="1"/>
</dbReference>
<evidence type="ECO:0000259" key="11">
    <source>
        <dbReference type="PROSITE" id="PS50011"/>
    </source>
</evidence>
<protein>
    <submittedName>
        <fullName evidence="13">Uncharacterized protein</fullName>
    </submittedName>
</protein>
<dbReference type="PROSITE" id="PS00018">
    <property type="entry name" value="EF_HAND_1"/>
    <property type="match status" value="1"/>
</dbReference>
<organism evidence="13 14">
    <name type="scientific">Effrenium voratum</name>
    <dbReference type="NCBI Taxonomy" id="2562239"/>
    <lineage>
        <taxon>Eukaryota</taxon>
        <taxon>Sar</taxon>
        <taxon>Alveolata</taxon>
        <taxon>Dinophyceae</taxon>
        <taxon>Suessiales</taxon>
        <taxon>Symbiodiniaceae</taxon>
        <taxon>Effrenium</taxon>
    </lineage>
</organism>
<evidence type="ECO:0000259" key="12">
    <source>
        <dbReference type="PROSITE" id="PS50222"/>
    </source>
</evidence>
<dbReference type="Gene3D" id="1.10.238.10">
    <property type="entry name" value="EF-hand"/>
    <property type="match status" value="1"/>
</dbReference>
<dbReference type="PROSITE" id="PS50011">
    <property type="entry name" value="PROTEIN_KINASE_DOM"/>
    <property type="match status" value="1"/>
</dbReference>
<evidence type="ECO:0000256" key="10">
    <source>
        <dbReference type="SAM" id="MobiDB-lite"/>
    </source>
</evidence>
<dbReference type="InterPro" id="IPR050205">
    <property type="entry name" value="CDPK_Ser/Thr_kinases"/>
</dbReference>
<dbReference type="Pfam" id="PF00069">
    <property type="entry name" value="Pkinase"/>
    <property type="match status" value="2"/>
</dbReference>
<gene>
    <name evidence="13" type="ORF">EVOR1521_LOCUS7053</name>
</gene>
<keyword evidence="6" id="KW-0106">Calcium</keyword>
<evidence type="ECO:0000256" key="6">
    <source>
        <dbReference type="ARBA" id="ARBA00022837"/>
    </source>
</evidence>
<evidence type="ECO:0000256" key="7">
    <source>
        <dbReference type="ARBA" id="ARBA00022840"/>
    </source>
</evidence>
<evidence type="ECO:0000256" key="3">
    <source>
        <dbReference type="ARBA" id="ARBA00022679"/>
    </source>
</evidence>
<keyword evidence="4 9" id="KW-0547">Nucleotide-binding</keyword>
<dbReference type="EMBL" id="CAUJNA010000551">
    <property type="protein sequence ID" value="CAJ1378535.1"/>
    <property type="molecule type" value="Genomic_DNA"/>
</dbReference>
<keyword evidence="2" id="KW-0723">Serine/threonine-protein kinase</keyword>
<keyword evidence="5" id="KW-0418">Kinase</keyword>
<dbReference type="InterPro" id="IPR017441">
    <property type="entry name" value="Protein_kinase_ATP_BS"/>
</dbReference>
<name>A0AA36I1B1_9DINO</name>
<comment type="cofactor">
    <cofactor evidence="1">
        <name>Mg(2+)</name>
        <dbReference type="ChEBI" id="CHEBI:18420"/>
    </cofactor>
</comment>
<feature type="binding site" evidence="9">
    <location>
        <position position="178"/>
    </location>
    <ligand>
        <name>ATP</name>
        <dbReference type="ChEBI" id="CHEBI:30616"/>
    </ligand>
</feature>
<proteinExistence type="inferred from homology"/>
<dbReference type="AlphaFoldDB" id="A0AA36I1B1"/>
<comment type="caution">
    <text evidence="13">The sequence shown here is derived from an EMBL/GenBank/DDBJ whole genome shotgun (WGS) entry which is preliminary data.</text>
</comment>
<feature type="region of interest" description="Disordered" evidence="10">
    <location>
        <begin position="1"/>
        <end position="21"/>
    </location>
</feature>
<evidence type="ECO:0000256" key="9">
    <source>
        <dbReference type="PROSITE-ProRule" id="PRU10141"/>
    </source>
</evidence>
<dbReference type="PROSITE" id="PS00107">
    <property type="entry name" value="PROTEIN_KINASE_ATP"/>
    <property type="match status" value="1"/>
</dbReference>
<dbReference type="Gene3D" id="1.10.510.10">
    <property type="entry name" value="Transferase(Phosphotransferase) domain 1"/>
    <property type="match status" value="1"/>
</dbReference>
<evidence type="ECO:0000256" key="2">
    <source>
        <dbReference type="ARBA" id="ARBA00022527"/>
    </source>
</evidence>
<evidence type="ECO:0000256" key="1">
    <source>
        <dbReference type="ARBA" id="ARBA00001946"/>
    </source>
</evidence>
<keyword evidence="7 9" id="KW-0067">ATP-binding</keyword>
<comment type="similarity">
    <text evidence="8">Belongs to the protein kinase superfamily. Ser/Thr protein kinase family. CDPK subfamily.</text>
</comment>
<dbReference type="InterPro" id="IPR008271">
    <property type="entry name" value="Ser/Thr_kinase_AS"/>
</dbReference>
<evidence type="ECO:0000256" key="8">
    <source>
        <dbReference type="ARBA" id="ARBA00024334"/>
    </source>
</evidence>
<dbReference type="SUPFAM" id="SSF47473">
    <property type="entry name" value="EF-hand"/>
    <property type="match status" value="1"/>
</dbReference>
<dbReference type="SUPFAM" id="SSF56112">
    <property type="entry name" value="Protein kinase-like (PK-like)"/>
    <property type="match status" value="1"/>
</dbReference>
<dbReference type="InterPro" id="IPR002048">
    <property type="entry name" value="EF_hand_dom"/>
</dbReference>
<sequence length="732" mass="81271">MGGDNPCDVSPVSKASQSSLDSPKRWRFLEQALICACATRSGQQMPSTPRTSDKSDMCEMQRAAWRSKSVPQIEEVNDEPKLRRKATVSSLLGQDEHSPRLSLVSGPGVDVCMSPRALLRPILGTSLLEVSSDLLCPKHEGQLEVFEHYEFISAVGSGAFGRVLRAKHRQGGQMRACKALTASTPLERKLVETEIAILKALNHPHVLQLHEVYFEPSTTERQRKVYLLTELCTGGDLLFRIAYHYQTLKCPMTEGHVAYQLRQLLSAAMYCHQRGIVHRDVKPDNVLFVDATASSPLKLIDLGLAGFAQQLRENAVEVSIPRSKSLGRLAKVLPRIGARWFHVRKQMMQRAGTAFYMAPEMINAGVYDQKAASLLARLFLGFGGCFPFKPQKTRHGSEDEQPSLICLARHLGPRSHVLSVLSPQLVTEDLFSIGAIMCEMLTGWHPFYTPNVDDAQSVQAKIIAPKPVSLPDELFGNISEGACDVCLRLLEKDPARRLSAAQALQHPWFLNPDMPTPYGSSDGVGAWIFEGLKQYASSNKLHQASLQLLAQELDEESVQELRETFLALDASGDGCLDADELMRAASAVDYALEPEEASRLVRQLRGGYREFTAALAGCKVRYTSEQLKRCFQKLSVCGLIRFQDMQVLLCNSISESEWEDIVRSCTAHEEAPTIKSTISLDSFLFMMQAEEASLPTSSSPVHVYGEEPAKEASPMEFWQRCTEPLCWLASNQ</sequence>
<dbReference type="PROSITE" id="PS00108">
    <property type="entry name" value="PROTEIN_KINASE_ST"/>
    <property type="match status" value="1"/>
</dbReference>
<feature type="domain" description="Protein kinase" evidence="11">
    <location>
        <begin position="149"/>
        <end position="509"/>
    </location>
</feature>
<feature type="domain" description="EF-hand" evidence="12">
    <location>
        <begin position="556"/>
        <end position="591"/>
    </location>
</feature>
<dbReference type="GO" id="GO:0004674">
    <property type="term" value="F:protein serine/threonine kinase activity"/>
    <property type="evidence" value="ECO:0007669"/>
    <property type="project" value="UniProtKB-KW"/>
</dbReference>
<dbReference type="Gene3D" id="3.30.200.20">
    <property type="entry name" value="Phosphorylase Kinase, domain 1"/>
    <property type="match status" value="1"/>
</dbReference>
<keyword evidence="14" id="KW-1185">Reference proteome</keyword>
<dbReference type="SMART" id="SM00220">
    <property type="entry name" value="S_TKc"/>
    <property type="match status" value="1"/>
</dbReference>
<dbReference type="InterPro" id="IPR018247">
    <property type="entry name" value="EF_Hand_1_Ca_BS"/>
</dbReference>
<evidence type="ECO:0000313" key="14">
    <source>
        <dbReference type="Proteomes" id="UP001178507"/>
    </source>
</evidence>
<dbReference type="GO" id="GO:0005509">
    <property type="term" value="F:calcium ion binding"/>
    <property type="evidence" value="ECO:0007669"/>
    <property type="project" value="InterPro"/>
</dbReference>
<dbReference type="PANTHER" id="PTHR24349">
    <property type="entry name" value="SERINE/THREONINE-PROTEIN KINASE"/>
    <property type="match status" value="1"/>
</dbReference>
<dbReference type="InterPro" id="IPR011992">
    <property type="entry name" value="EF-hand-dom_pair"/>
</dbReference>
<dbReference type="InterPro" id="IPR011009">
    <property type="entry name" value="Kinase-like_dom_sf"/>
</dbReference>
<evidence type="ECO:0000256" key="5">
    <source>
        <dbReference type="ARBA" id="ARBA00022777"/>
    </source>
</evidence>
<dbReference type="GO" id="GO:0005524">
    <property type="term" value="F:ATP binding"/>
    <property type="evidence" value="ECO:0007669"/>
    <property type="project" value="UniProtKB-UniRule"/>
</dbReference>
<reference evidence="13" key="1">
    <citation type="submission" date="2023-08" db="EMBL/GenBank/DDBJ databases">
        <authorList>
            <person name="Chen Y."/>
            <person name="Shah S."/>
            <person name="Dougan E. K."/>
            <person name="Thang M."/>
            <person name="Chan C."/>
        </authorList>
    </citation>
    <scope>NUCLEOTIDE SEQUENCE</scope>
</reference>
<accession>A0AA36I1B1</accession>
<dbReference type="Proteomes" id="UP001178507">
    <property type="component" value="Unassembled WGS sequence"/>
</dbReference>
<evidence type="ECO:0000313" key="13">
    <source>
        <dbReference type="EMBL" id="CAJ1378535.1"/>
    </source>
</evidence>
<evidence type="ECO:0000256" key="4">
    <source>
        <dbReference type="ARBA" id="ARBA00022741"/>
    </source>
</evidence>
<keyword evidence="3" id="KW-0808">Transferase</keyword>
<dbReference type="InterPro" id="IPR000719">
    <property type="entry name" value="Prot_kinase_dom"/>
</dbReference>